<dbReference type="InterPro" id="IPR005000">
    <property type="entry name" value="Aldolase/citrate-lyase_domain"/>
</dbReference>
<dbReference type="SUPFAM" id="SSF51621">
    <property type="entry name" value="Phosphoenolpyruvate/pyruvate domain"/>
    <property type="match status" value="1"/>
</dbReference>
<protein>
    <submittedName>
        <fullName evidence="5">Siderophore biosynthesis protein SbnG</fullName>
    </submittedName>
</protein>
<dbReference type="InterPro" id="IPR040442">
    <property type="entry name" value="Pyrv_kinase-like_dom_sf"/>
</dbReference>
<evidence type="ECO:0000259" key="4">
    <source>
        <dbReference type="Pfam" id="PF03328"/>
    </source>
</evidence>
<dbReference type="Gene3D" id="3.20.20.60">
    <property type="entry name" value="Phosphoenolpyruvate-binding domains"/>
    <property type="match status" value="1"/>
</dbReference>
<keyword evidence="3" id="KW-0456">Lyase</keyword>
<evidence type="ECO:0000313" key="5">
    <source>
        <dbReference type="EMBL" id="NKE73560.1"/>
    </source>
</evidence>
<dbReference type="PANTHER" id="PTHR30502">
    <property type="entry name" value="2-KETO-3-DEOXY-L-RHAMNONATE ALDOLASE"/>
    <property type="match status" value="1"/>
</dbReference>
<sequence length="263" mass="28480">MLRINTLKQALREGRPAFGLFCSTPAPQVVERIGCAGFDFVILDTEHTLVNPETLEEMLRAAEAAGLIALVRVPQHAPGAVLRALDAGALGVVVPRVCSAAEAETAVRASRYHPEGERGLNAGRAAGYGKIDLFSYLQQANAEVMVVVMIEDRQGILEAGKILSVPGIDMVLEGAADLSQSLGLPWQTRHPAVREALCDLQTAAQRQGVPFCAVPRVAEDFGFWWGRGVRAHILGEERGIAYRALAAHLQRFKTELKERKEGP</sequence>
<dbReference type="AlphaFoldDB" id="A0A7X6DUI6"/>
<reference evidence="5 6" key="1">
    <citation type="journal article" date="2020" name="Nature">
        <title>Bacterial chemolithoautotrophy via manganese oxidation.</title>
        <authorList>
            <person name="Yu H."/>
            <person name="Leadbetter J.R."/>
        </authorList>
    </citation>
    <scope>NUCLEOTIDE SEQUENCE [LARGE SCALE GENOMIC DNA]</scope>
    <source>
        <strain evidence="5 6">Mn-1</strain>
    </source>
</reference>
<dbReference type="Proteomes" id="UP000534783">
    <property type="component" value="Unassembled WGS sequence"/>
</dbReference>
<dbReference type="EMBL" id="VTOW01000008">
    <property type="protein sequence ID" value="NKE73560.1"/>
    <property type="molecule type" value="Genomic_DNA"/>
</dbReference>
<dbReference type="RefSeq" id="WP_168063520.1">
    <property type="nucleotide sequence ID" value="NZ_VTOW01000008.1"/>
</dbReference>
<dbReference type="Pfam" id="PF03328">
    <property type="entry name" value="HpcH_HpaI"/>
    <property type="match status" value="1"/>
</dbReference>
<dbReference type="PANTHER" id="PTHR30502:SF0">
    <property type="entry name" value="PHOSPHOENOLPYRUVATE CARBOXYLASE FAMILY PROTEIN"/>
    <property type="match status" value="1"/>
</dbReference>
<keyword evidence="6" id="KW-1185">Reference proteome</keyword>
<feature type="domain" description="HpcH/HpaI aldolase/citrate lyase" evidence="4">
    <location>
        <begin position="18"/>
        <end position="210"/>
    </location>
</feature>
<keyword evidence="2" id="KW-0479">Metal-binding</keyword>
<dbReference type="InterPro" id="IPR050251">
    <property type="entry name" value="HpcH-HpaI_aldolase"/>
</dbReference>
<gene>
    <name evidence="5" type="ORF">MNODULE_22625</name>
</gene>
<comment type="similarity">
    <text evidence="1">Belongs to the HpcH/HpaI aldolase family.</text>
</comment>
<dbReference type="InterPro" id="IPR015813">
    <property type="entry name" value="Pyrv/PenolPyrv_kinase-like_dom"/>
</dbReference>
<evidence type="ECO:0000256" key="1">
    <source>
        <dbReference type="ARBA" id="ARBA00005568"/>
    </source>
</evidence>
<accession>A0A7X6DUI6</accession>
<evidence type="ECO:0000256" key="2">
    <source>
        <dbReference type="ARBA" id="ARBA00022723"/>
    </source>
</evidence>
<name>A0A7X6DUI6_9BACT</name>
<dbReference type="GO" id="GO:0005737">
    <property type="term" value="C:cytoplasm"/>
    <property type="evidence" value="ECO:0007669"/>
    <property type="project" value="TreeGrafter"/>
</dbReference>
<evidence type="ECO:0000313" key="6">
    <source>
        <dbReference type="Proteomes" id="UP000534783"/>
    </source>
</evidence>
<comment type="caution">
    <text evidence="5">The sequence shown here is derived from an EMBL/GenBank/DDBJ whole genome shotgun (WGS) entry which is preliminary data.</text>
</comment>
<organism evidence="5 6">
    <name type="scientific">Candidatus Manganitrophus noduliformans</name>
    <dbReference type="NCBI Taxonomy" id="2606439"/>
    <lineage>
        <taxon>Bacteria</taxon>
        <taxon>Pseudomonadati</taxon>
        <taxon>Nitrospirota</taxon>
        <taxon>Nitrospiria</taxon>
        <taxon>Candidatus Troglogloeales</taxon>
        <taxon>Candidatus Manganitrophaceae</taxon>
        <taxon>Candidatus Manganitrophus</taxon>
    </lineage>
</organism>
<proteinExistence type="inferred from homology"/>
<evidence type="ECO:0000256" key="3">
    <source>
        <dbReference type="ARBA" id="ARBA00023239"/>
    </source>
</evidence>
<dbReference type="GO" id="GO:0046872">
    <property type="term" value="F:metal ion binding"/>
    <property type="evidence" value="ECO:0007669"/>
    <property type="project" value="UniProtKB-KW"/>
</dbReference>
<dbReference type="GO" id="GO:0016832">
    <property type="term" value="F:aldehyde-lyase activity"/>
    <property type="evidence" value="ECO:0007669"/>
    <property type="project" value="TreeGrafter"/>
</dbReference>